<evidence type="ECO:0000313" key="2">
    <source>
        <dbReference type="Proteomes" id="UP001296873"/>
    </source>
</evidence>
<organism evidence="1 2">
    <name type="scientific">Rhodovibrio sodomensis</name>
    <dbReference type="NCBI Taxonomy" id="1088"/>
    <lineage>
        <taxon>Bacteria</taxon>
        <taxon>Pseudomonadati</taxon>
        <taxon>Pseudomonadota</taxon>
        <taxon>Alphaproteobacteria</taxon>
        <taxon>Rhodospirillales</taxon>
        <taxon>Rhodovibrionaceae</taxon>
        <taxon>Rhodovibrio</taxon>
    </lineage>
</organism>
<reference evidence="1 2" key="1">
    <citation type="journal article" date="2020" name="Microorganisms">
        <title>Osmotic Adaptation and Compatible Solute Biosynthesis of Phototrophic Bacteria as Revealed from Genome Analyses.</title>
        <authorList>
            <person name="Imhoff J.F."/>
            <person name="Rahn T."/>
            <person name="Kunzel S."/>
            <person name="Keller A."/>
            <person name="Neulinger S.C."/>
        </authorList>
    </citation>
    <scope>NUCLEOTIDE SEQUENCE [LARGE SCALE GENOMIC DNA]</scope>
    <source>
        <strain evidence="1 2">DSM 9895</strain>
    </source>
</reference>
<gene>
    <name evidence="1" type="ORF">CKO28_00040</name>
</gene>
<evidence type="ECO:0000313" key="1">
    <source>
        <dbReference type="EMBL" id="MBK1666428.1"/>
    </source>
</evidence>
<accession>A0ABS1D9K9</accession>
<sequence>MLQARAIQTEAPDTHVLQGAVTGLNYRLLSSETGIRLTASGRTWPAPLPDAATALAIIDGLEAAAAIEDGPAAALSTQQLANARIALNARLADFRRGVAGKVEACLLMDLRRRCEGELLRRGVPVFEGTAH</sequence>
<name>A0ABS1D9K9_9PROT</name>
<protein>
    <submittedName>
        <fullName evidence="1">Uncharacterized protein</fullName>
    </submittedName>
</protein>
<dbReference type="Proteomes" id="UP001296873">
    <property type="component" value="Unassembled WGS sequence"/>
</dbReference>
<proteinExistence type="predicted"/>
<comment type="caution">
    <text evidence="1">The sequence shown here is derived from an EMBL/GenBank/DDBJ whole genome shotgun (WGS) entry which is preliminary data.</text>
</comment>
<keyword evidence="2" id="KW-1185">Reference proteome</keyword>
<dbReference type="RefSeq" id="WP_200338408.1">
    <property type="nucleotide sequence ID" value="NZ_NRRL01000001.1"/>
</dbReference>
<dbReference type="EMBL" id="NRRL01000001">
    <property type="protein sequence ID" value="MBK1666428.1"/>
    <property type="molecule type" value="Genomic_DNA"/>
</dbReference>